<feature type="domain" description="PIN" evidence="5">
    <location>
        <begin position="5"/>
        <end position="109"/>
    </location>
</feature>
<comment type="caution">
    <text evidence="7">The sequence shown here is derived from an EMBL/GenBank/DDBJ whole genome shotgun (WGS) entry which is preliminary data.</text>
</comment>
<name>A0AAV2W1F4_9BIFI</name>
<evidence type="ECO:0000256" key="2">
    <source>
        <dbReference type="ARBA" id="ARBA00022723"/>
    </source>
</evidence>
<keyword evidence="2" id="KW-0479">Metal-binding</keyword>
<dbReference type="Pfam" id="PF13470">
    <property type="entry name" value="PIN_3"/>
    <property type="match status" value="1"/>
</dbReference>
<reference evidence="7 8" key="2">
    <citation type="submission" date="2015-01" db="EMBL/GenBank/DDBJ databases">
        <title>Genome sequence of a Bifidobacterium animalis strain.</title>
        <authorList>
            <person name="Bogovic-Matijasic B."/>
            <person name="Hacin B."/>
            <person name="Citar M."/>
            <person name="Svigelj K."/>
            <person name="Stempelj M."/>
            <person name="Rogelj I."/>
        </authorList>
    </citation>
    <scope>NUCLEOTIDE SEQUENCE [LARGE SCALE GENOMIC DNA]</scope>
    <source>
        <strain evidence="7 8">IM386</strain>
    </source>
</reference>
<evidence type="ECO:0000256" key="3">
    <source>
        <dbReference type="ARBA" id="ARBA00022801"/>
    </source>
</evidence>
<dbReference type="RefSeq" id="WP_014696964.1">
    <property type="nucleotide sequence ID" value="NZ_CBUQ010000005.1"/>
</dbReference>
<evidence type="ECO:0008006" key="9">
    <source>
        <dbReference type="Google" id="ProtNLM"/>
    </source>
</evidence>
<dbReference type="AlphaFoldDB" id="A0AAV2W1F4"/>
<keyword evidence="1" id="KW-0540">Nuclease</keyword>
<protein>
    <recommendedName>
        <fullName evidence="9">PIN domain-containing protein</fullName>
    </recommendedName>
</protein>
<proteinExistence type="predicted"/>
<dbReference type="GO" id="GO:0004518">
    <property type="term" value="F:nuclease activity"/>
    <property type="evidence" value="ECO:0007669"/>
    <property type="project" value="UniProtKB-KW"/>
</dbReference>
<feature type="domain" description="VapC50 C-terminal" evidence="6">
    <location>
        <begin position="127"/>
        <end position="180"/>
    </location>
</feature>
<gene>
    <name evidence="7" type="ORF">BANIM336_00386</name>
</gene>
<dbReference type="Pfam" id="PF26343">
    <property type="entry name" value="VapC50_C"/>
    <property type="match status" value="1"/>
</dbReference>
<evidence type="ECO:0000256" key="4">
    <source>
        <dbReference type="ARBA" id="ARBA00022842"/>
    </source>
</evidence>
<accession>A0AAV2W1F4</accession>
<evidence type="ECO:0000259" key="5">
    <source>
        <dbReference type="Pfam" id="PF13470"/>
    </source>
</evidence>
<keyword evidence="4" id="KW-0460">Magnesium</keyword>
<reference evidence="7 8" key="1">
    <citation type="submission" date="2013-10" db="EMBL/GenBank/DDBJ databases">
        <authorList>
            <person name="Manrique M."/>
        </authorList>
    </citation>
    <scope>NUCLEOTIDE SEQUENCE [LARGE SCALE GENOMIC DNA]</scope>
    <source>
        <strain evidence="7 8">IM386</strain>
    </source>
</reference>
<dbReference type="InterPro" id="IPR058652">
    <property type="entry name" value="VapC50_C"/>
</dbReference>
<dbReference type="EMBL" id="CBUQ010000005">
    <property type="protein sequence ID" value="CDI67077.1"/>
    <property type="molecule type" value="Genomic_DNA"/>
</dbReference>
<evidence type="ECO:0000259" key="6">
    <source>
        <dbReference type="Pfam" id="PF26343"/>
    </source>
</evidence>
<keyword evidence="3" id="KW-0378">Hydrolase</keyword>
<dbReference type="Proteomes" id="UP000035645">
    <property type="component" value="Unassembled WGS sequence"/>
</dbReference>
<sequence length="184" mass="20938">MTIAFLDANVFPHVWLTDVLLTFADFNLFSPIFSEEVLQEATRTFIDKLGKTSDFVMRYIEQIRTIDSAYLSSPQPPLCTAAVIPDVDDRHVVTAAYNGNAEFIITFNLKDFPNEQLETMGLTALHPDDFLTWLASQQHKLCMEAMNYLVDSKKNPPRTMQEELNHLAQTGMPMFASAIRNQNM</sequence>
<evidence type="ECO:0000313" key="8">
    <source>
        <dbReference type="Proteomes" id="UP000035645"/>
    </source>
</evidence>
<organism evidence="7 8">
    <name type="scientific">Bifidobacterium animalis subsp. animalis IM386</name>
    <dbReference type="NCBI Taxonomy" id="1402194"/>
    <lineage>
        <taxon>Bacteria</taxon>
        <taxon>Bacillati</taxon>
        <taxon>Actinomycetota</taxon>
        <taxon>Actinomycetes</taxon>
        <taxon>Bifidobacteriales</taxon>
        <taxon>Bifidobacteriaceae</taxon>
        <taxon>Bifidobacterium</taxon>
    </lineage>
</organism>
<dbReference type="GO" id="GO:0016787">
    <property type="term" value="F:hydrolase activity"/>
    <property type="evidence" value="ECO:0007669"/>
    <property type="project" value="UniProtKB-KW"/>
</dbReference>
<evidence type="ECO:0000313" key="7">
    <source>
        <dbReference type="EMBL" id="CDI67077.1"/>
    </source>
</evidence>
<dbReference type="InterPro" id="IPR002716">
    <property type="entry name" value="PIN_dom"/>
</dbReference>
<dbReference type="GO" id="GO:0046872">
    <property type="term" value="F:metal ion binding"/>
    <property type="evidence" value="ECO:0007669"/>
    <property type="project" value="UniProtKB-KW"/>
</dbReference>
<evidence type="ECO:0000256" key="1">
    <source>
        <dbReference type="ARBA" id="ARBA00022722"/>
    </source>
</evidence>